<dbReference type="Proteomes" id="UP000639338">
    <property type="component" value="Unassembled WGS sequence"/>
</dbReference>
<keyword evidence="5" id="KW-0067">ATP-binding</keyword>
<evidence type="ECO:0000256" key="1">
    <source>
        <dbReference type="ARBA" id="ARBA00010728"/>
    </source>
</evidence>
<name>A0A834Y181_APHGI</name>
<evidence type="ECO:0000313" key="9">
    <source>
        <dbReference type="EMBL" id="KAF7994711.1"/>
    </source>
</evidence>
<organism evidence="9 10">
    <name type="scientific">Aphidius gifuensis</name>
    <name type="common">Parasitoid wasp</name>
    <dbReference type="NCBI Taxonomy" id="684658"/>
    <lineage>
        <taxon>Eukaryota</taxon>
        <taxon>Metazoa</taxon>
        <taxon>Ecdysozoa</taxon>
        <taxon>Arthropoda</taxon>
        <taxon>Hexapoda</taxon>
        <taxon>Insecta</taxon>
        <taxon>Pterygota</taxon>
        <taxon>Neoptera</taxon>
        <taxon>Endopterygota</taxon>
        <taxon>Hymenoptera</taxon>
        <taxon>Apocrita</taxon>
        <taxon>Ichneumonoidea</taxon>
        <taxon>Braconidae</taxon>
        <taxon>Aphidiinae</taxon>
        <taxon>Aphidius</taxon>
    </lineage>
</organism>
<evidence type="ECO:0000256" key="7">
    <source>
        <dbReference type="ARBA" id="ARBA00031113"/>
    </source>
</evidence>
<keyword evidence="6" id="KW-0030">Aminoacyl-tRNA synthetase</keyword>
<dbReference type="SUPFAM" id="SSF55681">
    <property type="entry name" value="Class II aaRS and biotin synthetases"/>
    <property type="match status" value="1"/>
</dbReference>
<dbReference type="Pfam" id="PF00587">
    <property type="entry name" value="tRNA-synt_2b"/>
    <property type="match status" value="1"/>
</dbReference>
<dbReference type="GO" id="GO:0006434">
    <property type="term" value="P:seryl-tRNA aminoacylation"/>
    <property type="evidence" value="ECO:0007669"/>
    <property type="project" value="InterPro"/>
</dbReference>
<protein>
    <recommendedName>
        <fullName evidence="2">serine--tRNA ligase</fullName>
        <ecNumber evidence="2">6.1.1.11</ecNumber>
    </recommendedName>
    <alternativeName>
        <fullName evidence="7">Seryl-tRNA synthetase</fullName>
    </alternativeName>
</protein>
<gene>
    <name evidence="9" type="ORF">HCN44_004183</name>
</gene>
<dbReference type="EMBL" id="JACMRX010000002">
    <property type="protein sequence ID" value="KAF7994711.1"/>
    <property type="molecule type" value="Genomic_DNA"/>
</dbReference>
<dbReference type="OrthoDB" id="10264585at2759"/>
<proteinExistence type="inferred from homology"/>
<evidence type="ECO:0000259" key="8">
    <source>
        <dbReference type="PROSITE" id="PS50862"/>
    </source>
</evidence>
<keyword evidence="3" id="KW-0436">Ligase</keyword>
<dbReference type="PROSITE" id="PS50862">
    <property type="entry name" value="AA_TRNA_LIGASE_II"/>
    <property type="match status" value="1"/>
</dbReference>
<evidence type="ECO:0000313" key="10">
    <source>
        <dbReference type="Proteomes" id="UP000639338"/>
    </source>
</evidence>
<comment type="caution">
    <text evidence="9">The sequence shown here is derived from an EMBL/GenBank/DDBJ whole genome shotgun (WGS) entry which is preliminary data.</text>
</comment>
<keyword evidence="4" id="KW-0547">Nucleotide-binding</keyword>
<evidence type="ECO:0000256" key="4">
    <source>
        <dbReference type="ARBA" id="ARBA00022741"/>
    </source>
</evidence>
<dbReference type="EC" id="6.1.1.11" evidence="2"/>
<accession>A0A834Y181</accession>
<evidence type="ECO:0000256" key="5">
    <source>
        <dbReference type="ARBA" id="ARBA00022840"/>
    </source>
</evidence>
<dbReference type="InterPro" id="IPR002314">
    <property type="entry name" value="aa-tRNA-synt_IIb"/>
</dbReference>
<dbReference type="Gene3D" id="3.30.930.10">
    <property type="entry name" value="Bira Bifunctional Protein, Domain 2"/>
    <property type="match status" value="1"/>
</dbReference>
<dbReference type="FunFam" id="3.30.930.10:FF:000078">
    <property type="entry name" value="Seryl-tRNA synthetase"/>
    <property type="match status" value="1"/>
</dbReference>
<evidence type="ECO:0000256" key="6">
    <source>
        <dbReference type="ARBA" id="ARBA00023146"/>
    </source>
</evidence>
<dbReference type="InterPro" id="IPR002317">
    <property type="entry name" value="Ser-tRNA-ligase_type_1"/>
</dbReference>
<evidence type="ECO:0000256" key="2">
    <source>
        <dbReference type="ARBA" id="ARBA00012840"/>
    </source>
</evidence>
<reference evidence="9 10" key="1">
    <citation type="submission" date="2020-08" db="EMBL/GenBank/DDBJ databases">
        <title>Aphidius gifuensis genome sequencing and assembly.</title>
        <authorList>
            <person name="Du Z."/>
        </authorList>
    </citation>
    <scope>NUCLEOTIDE SEQUENCE [LARGE SCALE GENOMIC DNA]</scope>
    <source>
        <strain evidence="9">YNYX2018</strain>
        <tissue evidence="9">Adults</tissue>
    </source>
</reference>
<keyword evidence="10" id="KW-1185">Reference proteome</keyword>
<dbReference type="AlphaFoldDB" id="A0A834Y181"/>
<dbReference type="PANTHER" id="PTHR11778">
    <property type="entry name" value="SERYL-TRNA SYNTHETASE"/>
    <property type="match status" value="1"/>
</dbReference>
<sequence>MNKIIRQLANQRYFCSKAQINEINKKIINTKLKIPEAEFNTEFICNPANRDIINHNIVKRKGVGNIDRVLELSKNANDENSVKELHKEISKIPNTTDPKVFDYPDEGKIIKSCNVPGDFDFEPKTFDELSKSLKLVRMDELGPVAGDKSYILIGDLAQLEEALIQYTISRLMKFGFQLISVPDILPTKVIERCGLNISGERNFIYSLTDNYGDDLSLSGTAEMSLASKLIDSIIPHEELPLKLAAVSRCFRAEISNNIDEPSIYRVHQFTKVEMFICTDEKNSCDMLDNLVEIQENLFKDLGLSFNIIDMASHELGAPANRKFDIEGWYSGKKGFGELSSTSNCTDYQSRRLNIKYKNDNELKFVHTLNGTACAVPRMLMAICETYQTKEGNIKIPQLLIPFMNGKSEITKQNIADMRIYKSKSKK</sequence>
<dbReference type="InterPro" id="IPR045864">
    <property type="entry name" value="aa-tRNA-synth_II/BPL/LPL"/>
</dbReference>
<feature type="domain" description="Aminoacyl-transfer RNA synthetases class-II family profile" evidence="8">
    <location>
        <begin position="159"/>
        <end position="401"/>
    </location>
</feature>
<dbReference type="GO" id="GO:0004828">
    <property type="term" value="F:serine-tRNA ligase activity"/>
    <property type="evidence" value="ECO:0007669"/>
    <property type="project" value="UniProtKB-EC"/>
</dbReference>
<dbReference type="GO" id="GO:0005524">
    <property type="term" value="F:ATP binding"/>
    <property type="evidence" value="ECO:0007669"/>
    <property type="project" value="UniProtKB-KW"/>
</dbReference>
<evidence type="ECO:0000256" key="3">
    <source>
        <dbReference type="ARBA" id="ARBA00022598"/>
    </source>
</evidence>
<comment type="similarity">
    <text evidence="1">Belongs to the class-II aminoacyl-tRNA synthetase family. Type-1 seryl-tRNA synthetase subfamily.</text>
</comment>
<dbReference type="PRINTS" id="PR00981">
    <property type="entry name" value="TRNASYNTHSER"/>
</dbReference>
<dbReference type="InterPro" id="IPR006195">
    <property type="entry name" value="aa-tRNA-synth_II"/>
</dbReference>